<evidence type="ECO:0000313" key="3">
    <source>
        <dbReference type="Proteomes" id="UP001486565"/>
    </source>
</evidence>
<keyword evidence="3" id="KW-1185">Reference proteome</keyword>
<sequence>MELILKKFVSIYSIWPMLLTVGIGMFAFFVDYRSLKEKENLKEAKWAKRIGLVYMIGGAGLFIFIKLLS</sequence>
<feature type="transmembrane region" description="Helical" evidence="1">
    <location>
        <begin position="51"/>
        <end position="68"/>
    </location>
</feature>
<evidence type="ECO:0000313" key="2">
    <source>
        <dbReference type="EMBL" id="WZL69100.1"/>
    </source>
</evidence>
<organism evidence="2 3">
    <name type="scientific">Defluviitalea saccharophila</name>
    <dbReference type="NCBI Taxonomy" id="879970"/>
    <lineage>
        <taxon>Bacteria</taxon>
        <taxon>Bacillati</taxon>
        <taxon>Bacillota</taxon>
        <taxon>Clostridia</taxon>
        <taxon>Lachnospirales</taxon>
        <taxon>Defluviitaleaceae</taxon>
        <taxon>Defluviitalea</taxon>
    </lineage>
</organism>
<feature type="transmembrane region" description="Helical" evidence="1">
    <location>
        <begin position="12"/>
        <end position="30"/>
    </location>
</feature>
<dbReference type="RefSeq" id="WP_341876103.1">
    <property type="nucleotide sequence ID" value="NZ_CP121687.1"/>
</dbReference>
<accession>A0ABZ2Y1B1</accession>
<protein>
    <submittedName>
        <fullName evidence="2">Uncharacterized protein</fullName>
    </submittedName>
</protein>
<gene>
    <name evidence="2" type="ORF">QBE51_09835</name>
</gene>
<keyword evidence="1" id="KW-0472">Membrane</keyword>
<dbReference type="NCBIfam" id="NF042414">
    <property type="entry name" value="CLC_0170_fam"/>
    <property type="match status" value="1"/>
</dbReference>
<keyword evidence="1" id="KW-0812">Transmembrane</keyword>
<dbReference type="EMBL" id="CP121687">
    <property type="protein sequence ID" value="WZL69100.1"/>
    <property type="molecule type" value="Genomic_DNA"/>
</dbReference>
<reference evidence="2 3" key="1">
    <citation type="submission" date="2023-03" db="EMBL/GenBank/DDBJ databases">
        <title>Novel Species.</title>
        <authorList>
            <person name="Ma S."/>
        </authorList>
    </citation>
    <scope>NUCLEOTIDE SEQUENCE [LARGE SCALE GENOMIC DNA]</scope>
    <source>
        <strain evidence="2 3">LIND6LT2</strain>
    </source>
</reference>
<keyword evidence="1" id="KW-1133">Transmembrane helix</keyword>
<evidence type="ECO:0000256" key="1">
    <source>
        <dbReference type="SAM" id="Phobius"/>
    </source>
</evidence>
<proteinExistence type="predicted"/>
<name>A0ABZ2Y1B1_9FIRM</name>
<dbReference type="Proteomes" id="UP001486565">
    <property type="component" value="Chromosome"/>
</dbReference>
<dbReference type="InterPro" id="IPR049971">
    <property type="entry name" value="CLC_0170-like"/>
</dbReference>